<dbReference type="GO" id="GO:0006417">
    <property type="term" value="P:regulation of translation"/>
    <property type="evidence" value="ECO:0007669"/>
    <property type="project" value="TreeGrafter"/>
</dbReference>
<feature type="compositionally biased region" description="Basic and acidic residues" evidence="4">
    <location>
        <begin position="21"/>
        <end position="30"/>
    </location>
</feature>
<feature type="domain" description="RRM" evidence="5">
    <location>
        <begin position="145"/>
        <end position="236"/>
    </location>
</feature>
<feature type="compositionally biased region" description="Acidic residues" evidence="4">
    <location>
        <begin position="53"/>
        <end position="62"/>
    </location>
</feature>
<reference evidence="6" key="1">
    <citation type="submission" date="2021-01" db="EMBL/GenBank/DDBJ databases">
        <authorList>
            <person name="Corre E."/>
            <person name="Pelletier E."/>
            <person name="Niang G."/>
            <person name="Scheremetjew M."/>
            <person name="Finn R."/>
            <person name="Kale V."/>
            <person name="Holt S."/>
            <person name="Cochrane G."/>
            <person name="Meng A."/>
            <person name="Brown T."/>
            <person name="Cohen L."/>
        </authorList>
    </citation>
    <scope>NUCLEOTIDE SEQUENCE</scope>
    <source>
        <strain evidence="6">CCMP125</strain>
    </source>
</reference>
<feature type="region of interest" description="Disordered" evidence="4">
    <location>
        <begin position="102"/>
        <end position="132"/>
    </location>
</feature>
<feature type="compositionally biased region" description="Low complexity" evidence="4">
    <location>
        <begin position="66"/>
        <end position="76"/>
    </location>
</feature>
<feature type="compositionally biased region" description="Polar residues" evidence="4">
    <location>
        <begin position="1"/>
        <end position="16"/>
    </location>
</feature>
<feature type="compositionally biased region" description="Low complexity" evidence="4">
    <location>
        <begin position="411"/>
        <end position="423"/>
    </location>
</feature>
<feature type="compositionally biased region" description="Low complexity" evidence="4">
    <location>
        <begin position="108"/>
        <end position="119"/>
    </location>
</feature>
<dbReference type="SMART" id="SM00360">
    <property type="entry name" value="RRM"/>
    <property type="match status" value="1"/>
</dbReference>
<dbReference type="GO" id="GO:0003729">
    <property type="term" value="F:mRNA binding"/>
    <property type="evidence" value="ECO:0007669"/>
    <property type="project" value="TreeGrafter"/>
</dbReference>
<accession>A0A7S2V9X9</accession>
<dbReference type="SUPFAM" id="SSF54928">
    <property type="entry name" value="RNA-binding domain, RBD"/>
    <property type="match status" value="1"/>
</dbReference>
<evidence type="ECO:0000256" key="3">
    <source>
        <dbReference type="PROSITE-ProRule" id="PRU00176"/>
    </source>
</evidence>
<evidence type="ECO:0000256" key="4">
    <source>
        <dbReference type="SAM" id="MobiDB-lite"/>
    </source>
</evidence>
<feature type="region of interest" description="Disordered" evidence="4">
    <location>
        <begin position="1"/>
        <end position="89"/>
    </location>
</feature>
<name>A0A7S2V9X9_9STRA</name>
<gene>
    <name evidence="6" type="ORF">APAL1065_LOCUS895</name>
</gene>
<feature type="region of interest" description="Disordered" evidence="4">
    <location>
        <begin position="411"/>
        <end position="475"/>
    </location>
</feature>
<keyword evidence="1" id="KW-0677">Repeat</keyword>
<feature type="compositionally biased region" description="Low complexity" evidence="4">
    <location>
        <begin position="462"/>
        <end position="475"/>
    </location>
</feature>
<dbReference type="PANTHER" id="PTHR48032">
    <property type="entry name" value="RNA-BINDING PROTEIN MUSASHI HOMOLOG RBP6"/>
    <property type="match status" value="1"/>
</dbReference>
<sequence>MSTLVKSVPSDSTHPTTEILRGGDDPKDTSGDPPQQRNDDSNPQQGTGGLTEAGEEEEDSKEEDGPTPATTITATTSAEEQNAADSDAVSDARPAIVANNNETANFEAPPSANAANVPSGGKSVVGSETTTRRSLAIPPFKKDSRKLFVGGLPADITDDEFRAFFEKFGELMDSVVMFDYETHRSRGFGFVTFKDPEVSRQMLMLGHDDPTINNNNGTTGRIQMRDKLIEIKAAEPKEGKGRFHHNSSANHRRANQHGMRPPFPHQQSAGLKAAGMSHTSPADAAVAPVAAPTYDYQPYPYQYDPNYQHYQYYAGSEGEIPAATYPYQQSPYYYPPSTIPPGAAGYAAAHVQPTAAVAPAGAYVPVVPHSYGYAPAAGAVPTAAPFAPSPPAVGMMPLPHPVAFFPVVASPPSHPQSVPQQAAFGPPSVMQPAAPGIPAKPEDATGGQHQSASDADATNSEGTSSATANGTAAAP</sequence>
<dbReference type="Gene3D" id="3.30.70.330">
    <property type="match status" value="1"/>
</dbReference>
<dbReference type="PANTHER" id="PTHR48032:SF6">
    <property type="entry name" value="RNA-BINDING (RRM_RBD_RNP MOTIFS) FAMILY PROTEIN"/>
    <property type="match status" value="1"/>
</dbReference>
<keyword evidence="2 3" id="KW-0694">RNA-binding</keyword>
<feature type="region of interest" description="Disordered" evidence="4">
    <location>
        <begin position="238"/>
        <end position="277"/>
    </location>
</feature>
<dbReference type="InterPro" id="IPR035979">
    <property type="entry name" value="RBD_domain_sf"/>
</dbReference>
<evidence type="ECO:0000313" key="6">
    <source>
        <dbReference type="EMBL" id="CAD9941223.1"/>
    </source>
</evidence>
<evidence type="ECO:0000256" key="1">
    <source>
        <dbReference type="ARBA" id="ARBA00022737"/>
    </source>
</evidence>
<dbReference type="Pfam" id="PF00076">
    <property type="entry name" value="RRM_1"/>
    <property type="match status" value="1"/>
</dbReference>
<feature type="compositionally biased region" description="Basic residues" evidence="4">
    <location>
        <begin position="242"/>
        <end position="255"/>
    </location>
</feature>
<proteinExistence type="predicted"/>
<dbReference type="InterPro" id="IPR000504">
    <property type="entry name" value="RRM_dom"/>
</dbReference>
<organism evidence="6">
    <name type="scientific">Entomoneis paludosa</name>
    <dbReference type="NCBI Taxonomy" id="265537"/>
    <lineage>
        <taxon>Eukaryota</taxon>
        <taxon>Sar</taxon>
        <taxon>Stramenopiles</taxon>
        <taxon>Ochrophyta</taxon>
        <taxon>Bacillariophyta</taxon>
        <taxon>Bacillariophyceae</taxon>
        <taxon>Bacillariophycidae</taxon>
        <taxon>Entomoneidaceae</taxon>
        <taxon>Entomoneis</taxon>
    </lineage>
</organism>
<feature type="compositionally biased region" description="Polar residues" evidence="4">
    <location>
        <begin position="32"/>
        <end position="45"/>
    </location>
</feature>
<protein>
    <recommendedName>
        <fullName evidence="5">RRM domain-containing protein</fullName>
    </recommendedName>
</protein>
<evidence type="ECO:0000259" key="5">
    <source>
        <dbReference type="PROSITE" id="PS50102"/>
    </source>
</evidence>
<evidence type="ECO:0000256" key="2">
    <source>
        <dbReference type="ARBA" id="ARBA00022884"/>
    </source>
</evidence>
<dbReference type="InterPro" id="IPR012677">
    <property type="entry name" value="Nucleotide-bd_a/b_plait_sf"/>
</dbReference>
<dbReference type="AlphaFoldDB" id="A0A7S2V9X9"/>
<feature type="compositionally biased region" description="Polar residues" evidence="4">
    <location>
        <begin position="447"/>
        <end position="461"/>
    </location>
</feature>
<dbReference type="PROSITE" id="PS50102">
    <property type="entry name" value="RRM"/>
    <property type="match status" value="1"/>
</dbReference>
<dbReference type="EMBL" id="HBHT01001420">
    <property type="protein sequence ID" value="CAD9941223.1"/>
    <property type="molecule type" value="Transcribed_RNA"/>
</dbReference>